<evidence type="ECO:0000256" key="2">
    <source>
        <dbReference type="PROSITE-ProRule" id="PRU00335"/>
    </source>
</evidence>
<dbReference type="PRINTS" id="PR00455">
    <property type="entry name" value="HTHTETR"/>
</dbReference>
<dbReference type="AlphaFoldDB" id="A0A0D1XH50"/>
<dbReference type="STRING" id="47500.AF333_21835"/>
<dbReference type="Gene3D" id="1.10.357.10">
    <property type="entry name" value="Tetracycline Repressor, domain 2"/>
    <property type="match status" value="1"/>
</dbReference>
<dbReference type="Proteomes" id="UP000037269">
    <property type="component" value="Unassembled WGS sequence"/>
</dbReference>
<dbReference type="InterPro" id="IPR001647">
    <property type="entry name" value="HTH_TetR"/>
</dbReference>
<evidence type="ECO:0000256" key="1">
    <source>
        <dbReference type="ARBA" id="ARBA00023125"/>
    </source>
</evidence>
<feature type="DNA-binding region" description="H-T-H motif" evidence="2">
    <location>
        <begin position="29"/>
        <end position="48"/>
    </location>
</feature>
<reference evidence="4 6" key="1">
    <citation type="submission" date="2015-07" db="EMBL/GenBank/DDBJ databases">
        <title>Fjat-14205 dsm 2895.</title>
        <authorList>
            <person name="Liu B."/>
            <person name="Wang J."/>
            <person name="Zhu Y."/>
            <person name="Liu G."/>
            <person name="Chen Q."/>
            <person name="Chen Z."/>
            <person name="Lan J."/>
            <person name="Che J."/>
            <person name="Ge C."/>
            <person name="Shi H."/>
            <person name="Pan Z."/>
            <person name="Liu X."/>
        </authorList>
    </citation>
    <scope>NUCLEOTIDE SEQUENCE [LARGE SCALE GENOMIC DNA]</scope>
    <source>
        <strain evidence="4 6">DSM 2895</strain>
    </source>
</reference>
<dbReference type="InterPro" id="IPR009057">
    <property type="entry name" value="Homeodomain-like_sf"/>
</dbReference>
<gene>
    <name evidence="4" type="ORF">AF333_21835</name>
    <name evidence="5" type="ORF">SAMN04487909_11637</name>
</gene>
<dbReference type="PANTHER" id="PTHR43479">
    <property type="entry name" value="ACREF/ENVCD OPERON REPRESSOR-RELATED"/>
    <property type="match status" value="1"/>
</dbReference>
<evidence type="ECO:0000259" key="3">
    <source>
        <dbReference type="PROSITE" id="PS50977"/>
    </source>
</evidence>
<proteinExistence type="predicted"/>
<dbReference type="PROSITE" id="PS50977">
    <property type="entry name" value="HTH_TETR_2"/>
    <property type="match status" value="1"/>
</dbReference>
<dbReference type="PATRIC" id="fig|47500.8.peg.1804"/>
<dbReference type="RefSeq" id="WP_043066997.1">
    <property type="nucleotide sequence ID" value="NZ_BJOA01000324.1"/>
</dbReference>
<dbReference type="SUPFAM" id="SSF48498">
    <property type="entry name" value="Tetracyclin repressor-like, C-terminal domain"/>
    <property type="match status" value="1"/>
</dbReference>
<dbReference type="EMBL" id="FNED01000016">
    <property type="protein sequence ID" value="SDJ35047.1"/>
    <property type="molecule type" value="Genomic_DNA"/>
</dbReference>
<dbReference type="Pfam" id="PF00440">
    <property type="entry name" value="TetR_N"/>
    <property type="match status" value="1"/>
</dbReference>
<dbReference type="InterPro" id="IPR050624">
    <property type="entry name" value="HTH-type_Tx_Regulator"/>
</dbReference>
<reference evidence="5 7" key="2">
    <citation type="submission" date="2016-10" db="EMBL/GenBank/DDBJ databases">
        <authorList>
            <person name="de Groot N.N."/>
        </authorList>
    </citation>
    <scope>NUCLEOTIDE SEQUENCE [LARGE SCALE GENOMIC DNA]</scope>
    <source>
        <strain evidence="5 7">DSM 2895</strain>
    </source>
</reference>
<dbReference type="OrthoDB" id="9780939at2"/>
<dbReference type="SUPFAM" id="SSF46689">
    <property type="entry name" value="Homeodomain-like"/>
    <property type="match status" value="1"/>
</dbReference>
<evidence type="ECO:0000313" key="5">
    <source>
        <dbReference type="EMBL" id="SDJ35047.1"/>
    </source>
</evidence>
<dbReference type="GO" id="GO:0003677">
    <property type="term" value="F:DNA binding"/>
    <property type="evidence" value="ECO:0007669"/>
    <property type="project" value="UniProtKB-UniRule"/>
</dbReference>
<evidence type="ECO:0000313" key="4">
    <source>
        <dbReference type="EMBL" id="KON97689.1"/>
    </source>
</evidence>
<protein>
    <submittedName>
        <fullName evidence="5">Transcriptional regulator, TetR family</fullName>
    </submittedName>
</protein>
<dbReference type="EMBL" id="LGUG01000004">
    <property type="protein sequence ID" value="KON97689.1"/>
    <property type="molecule type" value="Genomic_DNA"/>
</dbReference>
<accession>A0A0D1XH50</accession>
<feature type="domain" description="HTH tetR-type" evidence="3">
    <location>
        <begin position="6"/>
        <end position="66"/>
    </location>
</feature>
<dbReference type="InterPro" id="IPR036271">
    <property type="entry name" value="Tet_transcr_reg_TetR-rel_C_sf"/>
</dbReference>
<evidence type="ECO:0000313" key="6">
    <source>
        <dbReference type="Proteomes" id="UP000037269"/>
    </source>
</evidence>
<organism evidence="4 6">
    <name type="scientific">Aneurinibacillus migulanus</name>
    <name type="common">Bacillus migulanus</name>
    <dbReference type="NCBI Taxonomy" id="47500"/>
    <lineage>
        <taxon>Bacteria</taxon>
        <taxon>Bacillati</taxon>
        <taxon>Bacillota</taxon>
        <taxon>Bacilli</taxon>
        <taxon>Bacillales</taxon>
        <taxon>Paenibacillaceae</taxon>
        <taxon>Aneurinibacillus group</taxon>
        <taxon>Aneurinibacillus</taxon>
    </lineage>
</organism>
<dbReference type="Proteomes" id="UP000182836">
    <property type="component" value="Unassembled WGS sequence"/>
</dbReference>
<keyword evidence="6" id="KW-1185">Reference proteome</keyword>
<name>A0A0D1XH50_ANEMI</name>
<evidence type="ECO:0000313" key="7">
    <source>
        <dbReference type="Proteomes" id="UP000182836"/>
    </source>
</evidence>
<dbReference type="GeneID" id="42307779"/>
<keyword evidence="1 2" id="KW-0238">DNA-binding</keyword>
<sequence length="205" mass="24373">MKEKSFERKAELFEAALDEFIIKNFEEASLNHILKNAGISKGTFYYHFQDKQALYLFILESSAKAKWEFVSNRTKEYTEDYEEKDIFEKFKLQARIGVEFAIAFPKYYQLSKMFLKEKGNKIYEIAKDMLGSSTEKLLEEMVEEAIKNGDFKGKFSKDFLVKTISYLFVHFDEIFYKEEDFELQRMIKNLDHYVDFMRGGLGRSE</sequence>
<dbReference type="PANTHER" id="PTHR43479:SF11">
    <property type="entry name" value="ACREF_ENVCD OPERON REPRESSOR-RELATED"/>
    <property type="match status" value="1"/>
</dbReference>